<name>A0ABP7KY28_9GAMM</name>
<keyword evidence="1" id="KW-0732">Signal</keyword>
<feature type="chain" id="PRO_5047245369" evidence="1">
    <location>
        <begin position="25"/>
        <end position="88"/>
    </location>
</feature>
<dbReference type="PROSITE" id="PS51257">
    <property type="entry name" value="PROKAR_LIPOPROTEIN"/>
    <property type="match status" value="1"/>
</dbReference>
<proteinExistence type="predicted"/>
<sequence>MIVARGLFASAVLLLAACSSNGSNDEPVQKATSLNINTLPTSALCARAGGVTTIAHSLNGDAVKMCQMPNGKRCEEWALGQGACSAAG</sequence>
<protein>
    <submittedName>
        <fullName evidence="2">DUF333 domain-containing protein</fullName>
    </submittedName>
</protein>
<dbReference type="EMBL" id="BAABDG010000002">
    <property type="protein sequence ID" value="GAA3890881.1"/>
    <property type="molecule type" value="Genomic_DNA"/>
</dbReference>
<evidence type="ECO:0000256" key="1">
    <source>
        <dbReference type="SAM" id="SignalP"/>
    </source>
</evidence>
<dbReference type="Proteomes" id="UP001499994">
    <property type="component" value="Unassembled WGS sequence"/>
</dbReference>
<reference evidence="3" key="1">
    <citation type="journal article" date="2019" name="Int. J. Syst. Evol. Microbiol.">
        <title>The Global Catalogue of Microorganisms (GCM) 10K type strain sequencing project: providing services to taxonomists for standard genome sequencing and annotation.</title>
        <authorList>
            <consortium name="The Broad Institute Genomics Platform"/>
            <consortium name="The Broad Institute Genome Sequencing Center for Infectious Disease"/>
            <person name="Wu L."/>
            <person name="Ma J."/>
        </authorList>
    </citation>
    <scope>NUCLEOTIDE SEQUENCE [LARGE SCALE GENOMIC DNA]</scope>
    <source>
        <strain evidence="3">JCM 17201</strain>
    </source>
</reference>
<evidence type="ECO:0000313" key="3">
    <source>
        <dbReference type="Proteomes" id="UP001499994"/>
    </source>
</evidence>
<evidence type="ECO:0000313" key="2">
    <source>
        <dbReference type="EMBL" id="GAA3890881.1"/>
    </source>
</evidence>
<comment type="caution">
    <text evidence="2">The sequence shown here is derived from an EMBL/GenBank/DDBJ whole genome shotgun (WGS) entry which is preliminary data.</text>
</comment>
<dbReference type="Pfam" id="PF03891">
    <property type="entry name" value="DUF333"/>
    <property type="match status" value="1"/>
</dbReference>
<accession>A0ABP7KY28</accession>
<keyword evidence="3" id="KW-1185">Reference proteome</keyword>
<feature type="signal peptide" evidence="1">
    <location>
        <begin position="1"/>
        <end position="24"/>
    </location>
</feature>
<dbReference type="RefSeq" id="WP_121552566.1">
    <property type="nucleotide sequence ID" value="NZ_BAABDG010000002.1"/>
</dbReference>
<gene>
    <name evidence="2" type="ORF">GCM10022405_15380</name>
</gene>
<organism evidence="2 3">
    <name type="scientific">Gibbsiella dentisursi</name>
    <dbReference type="NCBI Taxonomy" id="796890"/>
    <lineage>
        <taxon>Bacteria</taxon>
        <taxon>Pseudomonadati</taxon>
        <taxon>Pseudomonadota</taxon>
        <taxon>Gammaproteobacteria</taxon>
        <taxon>Enterobacterales</taxon>
        <taxon>Yersiniaceae</taxon>
        <taxon>Gibbsiella</taxon>
    </lineage>
</organism>
<dbReference type="InterPro" id="IPR005590">
    <property type="entry name" value="DUF333"/>
</dbReference>